<dbReference type="PANTHER" id="PTHR12835">
    <property type="entry name" value="BIOTIN PROTEIN LIGASE"/>
    <property type="match status" value="1"/>
</dbReference>
<keyword evidence="5" id="KW-0805">Transcription regulation</keyword>
<keyword evidence="5" id="KW-0238">DNA-binding</keyword>
<dbReference type="Gene3D" id="3.30.930.10">
    <property type="entry name" value="Bira Bifunctional Protein, Domain 2"/>
    <property type="match status" value="1"/>
</dbReference>
<comment type="function">
    <text evidence="5">Acts both as a biotin--[acetyl-CoA-carboxylase] ligase and a repressor.</text>
</comment>
<dbReference type="PROSITE" id="PS51733">
    <property type="entry name" value="BPL_LPL_CATALYTIC"/>
    <property type="match status" value="1"/>
</dbReference>
<dbReference type="PANTHER" id="PTHR12835:SF5">
    <property type="entry name" value="BIOTIN--PROTEIN LIGASE"/>
    <property type="match status" value="1"/>
</dbReference>
<comment type="caution">
    <text evidence="5">Lacks conserved residue(s) required for the propagation of feature annotation.</text>
</comment>
<feature type="binding site" evidence="5">
    <location>
        <position position="114"/>
    </location>
    <ligand>
        <name>biotin</name>
        <dbReference type="ChEBI" id="CHEBI:57586"/>
    </ligand>
</feature>
<dbReference type="GO" id="GO:0016740">
    <property type="term" value="F:transferase activity"/>
    <property type="evidence" value="ECO:0007669"/>
    <property type="project" value="UniProtKB-ARBA"/>
</dbReference>
<dbReference type="GO" id="GO:0006355">
    <property type="term" value="P:regulation of DNA-templated transcription"/>
    <property type="evidence" value="ECO:0007669"/>
    <property type="project" value="UniProtKB-UniRule"/>
</dbReference>
<dbReference type="GO" id="GO:0005737">
    <property type="term" value="C:cytoplasm"/>
    <property type="evidence" value="ECO:0007669"/>
    <property type="project" value="TreeGrafter"/>
</dbReference>
<comment type="catalytic activity">
    <reaction evidence="5">
        <text>biotin + L-lysyl-[protein] + ATP = N(6)-biotinyl-L-lysyl-[protein] + AMP + diphosphate + H(+)</text>
        <dbReference type="Rhea" id="RHEA:11756"/>
        <dbReference type="Rhea" id="RHEA-COMP:9752"/>
        <dbReference type="Rhea" id="RHEA-COMP:10505"/>
        <dbReference type="ChEBI" id="CHEBI:15378"/>
        <dbReference type="ChEBI" id="CHEBI:29969"/>
        <dbReference type="ChEBI" id="CHEBI:30616"/>
        <dbReference type="ChEBI" id="CHEBI:33019"/>
        <dbReference type="ChEBI" id="CHEBI:57586"/>
        <dbReference type="ChEBI" id="CHEBI:83144"/>
        <dbReference type="ChEBI" id="CHEBI:456215"/>
        <dbReference type="EC" id="6.3.4.15"/>
    </reaction>
</comment>
<dbReference type="Pfam" id="PF08279">
    <property type="entry name" value="HTH_11"/>
    <property type="match status" value="1"/>
</dbReference>
<keyword evidence="5" id="KW-0804">Transcription</keyword>
<dbReference type="AlphaFoldDB" id="A0A943I3L5"/>
<sequence length="331" mass="36746">MRSEILNLLREKAPQPLSGQDLANHFGITRTAVWKHIQSLKKMGYGIEAYTKKGYVLVSVPDKLLPEEISRHLHTRFIGRNMAYEEVIPSTNDLLKKMALQGAPDGTVCVAEEQSVGKGRLARGWFSPYGKGLWFSLLLKPTFLPQEAPKMTLLAAVAVVRAIRELCGVKAEIKWPNDILLEGRKLVGILTEMSAEFGHINYLVVGIGINVCVPQSMVPEALRESAVSIDDVADTPTDRVALLARVLDHLETCYETVLKEGFAPILDEWRRYSVTLGRMVRVIAPDTTYTGKAEDIDEEGALLVRRKNGQLERVLAGDVSIRPAQGKGKYQ</sequence>
<evidence type="ECO:0000256" key="2">
    <source>
        <dbReference type="ARBA" id="ARBA00022741"/>
    </source>
</evidence>
<evidence type="ECO:0000256" key="1">
    <source>
        <dbReference type="ARBA" id="ARBA00022598"/>
    </source>
</evidence>
<dbReference type="InterPro" id="IPR030855">
    <property type="entry name" value="Bifunct_BirA"/>
</dbReference>
<dbReference type="GO" id="GO:0005524">
    <property type="term" value="F:ATP binding"/>
    <property type="evidence" value="ECO:0007669"/>
    <property type="project" value="UniProtKB-UniRule"/>
</dbReference>
<dbReference type="HAMAP" id="MF_00978">
    <property type="entry name" value="Bifunct_BirA"/>
    <property type="match status" value="1"/>
</dbReference>
<dbReference type="InterPro" id="IPR011991">
    <property type="entry name" value="ArsR-like_HTH"/>
</dbReference>
<dbReference type="Proteomes" id="UP000754226">
    <property type="component" value="Unassembled WGS sequence"/>
</dbReference>
<dbReference type="InterPro" id="IPR003142">
    <property type="entry name" value="BPL_C"/>
</dbReference>
<keyword evidence="1 5" id="KW-0436">Ligase</keyword>
<evidence type="ECO:0000313" key="7">
    <source>
        <dbReference type="EMBL" id="MBS5518992.1"/>
    </source>
</evidence>
<dbReference type="InterPro" id="IPR004408">
    <property type="entry name" value="Biotin_CoA_COase_ligase"/>
</dbReference>
<feature type="domain" description="BPL/LPL catalytic" evidence="6">
    <location>
        <begin position="67"/>
        <end position="258"/>
    </location>
</feature>
<comment type="similarity">
    <text evidence="5">Belongs to the biotin--protein ligase family.</text>
</comment>
<keyword evidence="4 5" id="KW-0092">Biotin</keyword>
<dbReference type="InterPro" id="IPR036390">
    <property type="entry name" value="WH_DNA-bd_sf"/>
</dbReference>
<proteinExistence type="inferred from homology"/>
<accession>A0A943I3L5</accession>
<dbReference type="GO" id="GO:0004077">
    <property type="term" value="F:biotin--[biotin carboxyl-carrier protein] ligase activity"/>
    <property type="evidence" value="ECO:0007669"/>
    <property type="project" value="UniProtKB-UniRule"/>
</dbReference>
<evidence type="ECO:0000256" key="4">
    <source>
        <dbReference type="ARBA" id="ARBA00023267"/>
    </source>
</evidence>
<evidence type="ECO:0000259" key="6">
    <source>
        <dbReference type="PROSITE" id="PS51733"/>
    </source>
</evidence>
<dbReference type="InterPro" id="IPR045864">
    <property type="entry name" value="aa-tRNA-synth_II/BPL/LPL"/>
</dbReference>
<keyword evidence="3 5" id="KW-0067">ATP-binding</keyword>
<dbReference type="CDD" id="cd16442">
    <property type="entry name" value="BPL"/>
    <property type="match status" value="1"/>
</dbReference>
<dbReference type="EC" id="6.3.4.15" evidence="5"/>
<keyword evidence="2 5" id="KW-0547">Nucleotide-binding</keyword>
<feature type="binding site" evidence="5">
    <location>
        <position position="185"/>
    </location>
    <ligand>
        <name>biotin</name>
        <dbReference type="ChEBI" id="CHEBI:57586"/>
    </ligand>
</feature>
<dbReference type="SUPFAM" id="SSF50037">
    <property type="entry name" value="C-terminal domain of transcriptional repressors"/>
    <property type="match status" value="1"/>
</dbReference>
<dbReference type="EMBL" id="JAGZCZ010000001">
    <property type="protein sequence ID" value="MBS5518992.1"/>
    <property type="molecule type" value="Genomic_DNA"/>
</dbReference>
<keyword evidence="5" id="KW-0678">Repressor</keyword>
<dbReference type="InterPro" id="IPR013196">
    <property type="entry name" value="HTH_11"/>
</dbReference>
<dbReference type="GO" id="GO:0003677">
    <property type="term" value="F:DNA binding"/>
    <property type="evidence" value="ECO:0007669"/>
    <property type="project" value="UniProtKB-UniRule"/>
</dbReference>
<dbReference type="Gene3D" id="1.10.10.10">
    <property type="entry name" value="Winged helix-like DNA-binding domain superfamily/Winged helix DNA-binding domain"/>
    <property type="match status" value="1"/>
</dbReference>
<evidence type="ECO:0000256" key="5">
    <source>
        <dbReference type="HAMAP-Rule" id="MF_00978"/>
    </source>
</evidence>
<comment type="caution">
    <text evidence="7">The sequence shown here is derived from an EMBL/GenBank/DDBJ whole genome shotgun (WGS) entry which is preliminary data.</text>
</comment>
<dbReference type="GO" id="GO:0009249">
    <property type="term" value="P:protein lipoylation"/>
    <property type="evidence" value="ECO:0007669"/>
    <property type="project" value="UniProtKB-ARBA"/>
</dbReference>
<feature type="binding site" evidence="5">
    <location>
        <begin position="90"/>
        <end position="92"/>
    </location>
    <ligand>
        <name>biotin</name>
        <dbReference type="ChEBI" id="CHEBI:57586"/>
    </ligand>
</feature>
<dbReference type="NCBIfam" id="TIGR00121">
    <property type="entry name" value="birA_ligase"/>
    <property type="match status" value="1"/>
</dbReference>
<name>A0A943I3L5_9FIRM</name>
<evidence type="ECO:0000313" key="8">
    <source>
        <dbReference type="Proteomes" id="UP000754226"/>
    </source>
</evidence>
<feature type="DNA-binding region" description="H-T-H motif" evidence="5">
    <location>
        <begin position="19"/>
        <end position="38"/>
    </location>
</feature>
<gene>
    <name evidence="5" type="primary">birA</name>
    <name evidence="7" type="ORF">KHX13_01405</name>
</gene>
<dbReference type="SUPFAM" id="SSF55681">
    <property type="entry name" value="Class II aaRS and biotin synthetases"/>
    <property type="match status" value="1"/>
</dbReference>
<reference evidence="7" key="1">
    <citation type="submission" date="2021-02" db="EMBL/GenBank/DDBJ databases">
        <title>Infant gut strain persistence is associated with maternal origin, phylogeny, and functional potential including surface adhesion and iron acquisition.</title>
        <authorList>
            <person name="Lou Y.C."/>
        </authorList>
    </citation>
    <scope>NUCLEOTIDE SEQUENCE</scope>
    <source>
        <strain evidence="7">L3_106_000M1_dasL3_106_000M1_concoct_15</strain>
    </source>
</reference>
<organism evidence="7 8">
    <name type="scientific">Acidaminococcus intestini</name>
    <dbReference type="NCBI Taxonomy" id="187327"/>
    <lineage>
        <taxon>Bacteria</taxon>
        <taxon>Bacillati</taxon>
        <taxon>Bacillota</taxon>
        <taxon>Negativicutes</taxon>
        <taxon>Acidaminococcales</taxon>
        <taxon>Acidaminococcaceae</taxon>
        <taxon>Acidaminococcus</taxon>
    </lineage>
</organism>
<dbReference type="SUPFAM" id="SSF46785">
    <property type="entry name" value="Winged helix' DNA-binding domain"/>
    <property type="match status" value="1"/>
</dbReference>
<dbReference type="Pfam" id="PF03099">
    <property type="entry name" value="BPL_LplA_LipB"/>
    <property type="match status" value="1"/>
</dbReference>
<dbReference type="Gene3D" id="2.30.30.100">
    <property type="match status" value="1"/>
</dbReference>
<dbReference type="InterPro" id="IPR008988">
    <property type="entry name" value="Transcriptional_repressor_C"/>
</dbReference>
<dbReference type="CDD" id="cd00090">
    <property type="entry name" value="HTH_ARSR"/>
    <property type="match status" value="1"/>
</dbReference>
<dbReference type="Pfam" id="PF02237">
    <property type="entry name" value="BPL_C"/>
    <property type="match status" value="1"/>
</dbReference>
<protein>
    <recommendedName>
        <fullName evidence="5">Bifunctional ligase/repressor BirA</fullName>
    </recommendedName>
    <alternativeName>
        <fullName evidence="5">Biotin--[acetyl-CoA-carboxylase] ligase</fullName>
        <ecNumber evidence="5">6.3.4.15</ecNumber>
    </alternativeName>
    <alternativeName>
        <fullName evidence="5">Biotin--protein ligase</fullName>
    </alternativeName>
    <alternativeName>
        <fullName evidence="5">Biotin-[acetyl-CoA carboxylase] synthetase</fullName>
    </alternativeName>
</protein>
<dbReference type="InterPro" id="IPR004143">
    <property type="entry name" value="BPL_LPL_catalytic"/>
</dbReference>
<evidence type="ECO:0000256" key="3">
    <source>
        <dbReference type="ARBA" id="ARBA00022840"/>
    </source>
</evidence>
<dbReference type="InterPro" id="IPR036388">
    <property type="entry name" value="WH-like_DNA-bd_sf"/>
</dbReference>